<sequence>MDARLERFMYFVVHIAVTRVFLTSYLTSGKIIISRLSSSHSLVSIFVNQQN</sequence>
<dbReference type="EMBL" id="GBRH01201759">
    <property type="protein sequence ID" value="JAD96136.1"/>
    <property type="molecule type" value="Transcribed_RNA"/>
</dbReference>
<organism evidence="1">
    <name type="scientific">Arundo donax</name>
    <name type="common">Giant reed</name>
    <name type="synonym">Donax arundinaceus</name>
    <dbReference type="NCBI Taxonomy" id="35708"/>
    <lineage>
        <taxon>Eukaryota</taxon>
        <taxon>Viridiplantae</taxon>
        <taxon>Streptophyta</taxon>
        <taxon>Embryophyta</taxon>
        <taxon>Tracheophyta</taxon>
        <taxon>Spermatophyta</taxon>
        <taxon>Magnoliopsida</taxon>
        <taxon>Liliopsida</taxon>
        <taxon>Poales</taxon>
        <taxon>Poaceae</taxon>
        <taxon>PACMAD clade</taxon>
        <taxon>Arundinoideae</taxon>
        <taxon>Arundineae</taxon>
        <taxon>Arundo</taxon>
    </lineage>
</organism>
<evidence type="ECO:0000313" key="1">
    <source>
        <dbReference type="EMBL" id="JAD96136.1"/>
    </source>
</evidence>
<name>A0A0A9E7W4_ARUDO</name>
<proteinExistence type="predicted"/>
<reference evidence="1" key="2">
    <citation type="journal article" date="2015" name="Data Brief">
        <title>Shoot transcriptome of the giant reed, Arundo donax.</title>
        <authorList>
            <person name="Barrero R.A."/>
            <person name="Guerrero F.D."/>
            <person name="Moolhuijzen P."/>
            <person name="Goolsby J.A."/>
            <person name="Tidwell J."/>
            <person name="Bellgard S.E."/>
            <person name="Bellgard M.I."/>
        </authorList>
    </citation>
    <scope>NUCLEOTIDE SEQUENCE</scope>
    <source>
        <tissue evidence="1">Shoot tissue taken approximately 20 cm above the soil surface</tissue>
    </source>
</reference>
<dbReference type="AlphaFoldDB" id="A0A0A9E7W4"/>
<reference evidence="1" key="1">
    <citation type="submission" date="2014-09" db="EMBL/GenBank/DDBJ databases">
        <authorList>
            <person name="Magalhaes I.L.F."/>
            <person name="Oliveira U."/>
            <person name="Santos F.R."/>
            <person name="Vidigal T.H.D.A."/>
            <person name="Brescovit A.D."/>
            <person name="Santos A.J."/>
        </authorList>
    </citation>
    <scope>NUCLEOTIDE SEQUENCE</scope>
    <source>
        <tissue evidence="1">Shoot tissue taken approximately 20 cm above the soil surface</tissue>
    </source>
</reference>
<accession>A0A0A9E7W4</accession>
<protein>
    <submittedName>
        <fullName evidence="1">Uncharacterized protein</fullName>
    </submittedName>
</protein>